<keyword evidence="2" id="KW-0472">Membrane</keyword>
<feature type="region of interest" description="Disordered" evidence="1">
    <location>
        <begin position="498"/>
        <end position="536"/>
    </location>
</feature>
<dbReference type="GO" id="GO:0016747">
    <property type="term" value="F:acyltransferase activity, transferring groups other than amino-acyl groups"/>
    <property type="evidence" value="ECO:0007669"/>
    <property type="project" value="TreeGrafter"/>
</dbReference>
<evidence type="ECO:0000256" key="2">
    <source>
        <dbReference type="SAM" id="Phobius"/>
    </source>
</evidence>
<dbReference type="Proteomes" id="UP000563898">
    <property type="component" value="Unassembled WGS sequence"/>
</dbReference>
<sequence>MGSHTYGHGVSLLDGWLPLTIEIVAIVLLVLVIARRSRRWWLLWIPVSVGVGALTVWAAYEYWSSEGMSSDPAPQLLWWWIGALGAAVALVVVGARRTQWWRRVASVLSVIAVLAAAALSVNQWVGYFPTVQEAWAQLTAGPLPDQIDNSTLAADRNTVQTTGKVVSIDTGSAHSDFAHRTEYVYLPPAWFAGPTPPTLPVVMMISGEFNTPADWMRTGHAVQIIDAYARTHHGQAPILVFPDVGGSFNNDTECVNGPRGNVATHLTDEVRPAVISQFHASPAAANWGVVGWSMGGTCAVDLVTMHPDEFTSFEDIAGDAAPNSGTTSQTVSRLFGGSTTAYADFDPATVMARHGRYTGVSGWFDESSGGGWGPGGPGQHGGHHPGQGGRGQGQWGQGQGGQGQGGQGQGGQGQGGQGHGNQGKWGGPGQGGTGLGGRDGGGHITPGSELTAARTLCADGEKVGITCSIHLQSGGHTWQFAEQAFTDALPTMAAEIGVPDAGPVPATTTHTPSGTAPSAPSASVNAMSAPSSSPPA</sequence>
<evidence type="ECO:0000313" key="4">
    <source>
        <dbReference type="Proteomes" id="UP000563898"/>
    </source>
</evidence>
<proteinExistence type="predicted"/>
<keyword evidence="2" id="KW-1133">Transmembrane helix</keyword>
<protein>
    <recommendedName>
        <fullName evidence="5">Esterase</fullName>
    </recommendedName>
</protein>
<dbReference type="InterPro" id="IPR029058">
    <property type="entry name" value="AB_hydrolase_fold"/>
</dbReference>
<organism evidence="3 4">
    <name type="scientific">Gordonia polyisoprenivorans</name>
    <dbReference type="NCBI Taxonomy" id="84595"/>
    <lineage>
        <taxon>Bacteria</taxon>
        <taxon>Bacillati</taxon>
        <taxon>Actinomycetota</taxon>
        <taxon>Actinomycetes</taxon>
        <taxon>Mycobacteriales</taxon>
        <taxon>Gordoniaceae</taxon>
        <taxon>Gordonia</taxon>
    </lineage>
</organism>
<dbReference type="SUPFAM" id="SSF53474">
    <property type="entry name" value="alpha/beta-Hydrolases"/>
    <property type="match status" value="1"/>
</dbReference>
<name>A0A846WKY6_9ACTN</name>
<dbReference type="EMBL" id="JAAXPC010000006">
    <property type="protein sequence ID" value="NKY02344.1"/>
    <property type="molecule type" value="Genomic_DNA"/>
</dbReference>
<comment type="caution">
    <text evidence="3">The sequence shown here is derived from an EMBL/GenBank/DDBJ whole genome shotgun (WGS) entry which is preliminary data.</text>
</comment>
<feature type="compositionally biased region" description="Low complexity" evidence="1">
    <location>
        <begin position="505"/>
        <end position="536"/>
    </location>
</feature>
<accession>A0A846WKY6</accession>
<reference evidence="3 4" key="1">
    <citation type="submission" date="2020-04" db="EMBL/GenBank/DDBJ databases">
        <title>MicrobeNet Type strains.</title>
        <authorList>
            <person name="Nicholson A.C."/>
        </authorList>
    </citation>
    <scope>NUCLEOTIDE SEQUENCE [LARGE SCALE GENOMIC DNA]</scope>
    <source>
        <strain evidence="3 4">ATCC BAA-14</strain>
    </source>
</reference>
<feature type="transmembrane region" description="Helical" evidence="2">
    <location>
        <begin position="76"/>
        <end position="95"/>
    </location>
</feature>
<evidence type="ECO:0008006" key="5">
    <source>
        <dbReference type="Google" id="ProtNLM"/>
    </source>
</evidence>
<evidence type="ECO:0000313" key="3">
    <source>
        <dbReference type="EMBL" id="NKY02344.1"/>
    </source>
</evidence>
<dbReference type="InterPro" id="IPR000801">
    <property type="entry name" value="Esterase-like"/>
</dbReference>
<dbReference type="Pfam" id="PF00756">
    <property type="entry name" value="Esterase"/>
    <property type="match status" value="1"/>
</dbReference>
<dbReference type="InterPro" id="IPR050583">
    <property type="entry name" value="Mycobacterial_A85_antigen"/>
</dbReference>
<gene>
    <name evidence="3" type="ORF">HGA05_12215</name>
</gene>
<feature type="compositionally biased region" description="Gly residues" evidence="1">
    <location>
        <begin position="368"/>
        <end position="444"/>
    </location>
</feature>
<dbReference type="RefSeq" id="WP_035727944.1">
    <property type="nucleotide sequence ID" value="NZ_CP116236.1"/>
</dbReference>
<dbReference type="PANTHER" id="PTHR48098:SF1">
    <property type="entry name" value="DIACYLGLYCEROL ACYLTRANSFERASE_MYCOLYLTRANSFERASE AG85A"/>
    <property type="match status" value="1"/>
</dbReference>
<keyword evidence="2" id="KW-0812">Transmembrane</keyword>
<dbReference type="PANTHER" id="PTHR48098">
    <property type="entry name" value="ENTEROCHELIN ESTERASE-RELATED"/>
    <property type="match status" value="1"/>
</dbReference>
<feature type="transmembrane region" description="Helical" evidence="2">
    <location>
        <begin position="15"/>
        <end position="34"/>
    </location>
</feature>
<evidence type="ECO:0000256" key="1">
    <source>
        <dbReference type="SAM" id="MobiDB-lite"/>
    </source>
</evidence>
<feature type="transmembrane region" description="Helical" evidence="2">
    <location>
        <begin position="107"/>
        <end position="125"/>
    </location>
</feature>
<feature type="region of interest" description="Disordered" evidence="1">
    <location>
        <begin position="367"/>
        <end position="447"/>
    </location>
</feature>
<dbReference type="Gene3D" id="3.40.50.1820">
    <property type="entry name" value="alpha/beta hydrolase"/>
    <property type="match status" value="1"/>
</dbReference>
<dbReference type="AlphaFoldDB" id="A0A846WKY6"/>
<feature type="transmembrane region" description="Helical" evidence="2">
    <location>
        <begin position="41"/>
        <end position="60"/>
    </location>
</feature>